<gene>
    <name evidence="2" type="ORF">NEZAVI_LOCUS7904</name>
</gene>
<dbReference type="EMBL" id="OV725080">
    <property type="protein sequence ID" value="CAH1398211.1"/>
    <property type="molecule type" value="Genomic_DNA"/>
</dbReference>
<evidence type="ECO:0000313" key="2">
    <source>
        <dbReference type="EMBL" id="CAH1398211.1"/>
    </source>
</evidence>
<organism evidence="2 3">
    <name type="scientific">Nezara viridula</name>
    <name type="common">Southern green stink bug</name>
    <name type="synonym">Cimex viridulus</name>
    <dbReference type="NCBI Taxonomy" id="85310"/>
    <lineage>
        <taxon>Eukaryota</taxon>
        <taxon>Metazoa</taxon>
        <taxon>Ecdysozoa</taxon>
        <taxon>Arthropoda</taxon>
        <taxon>Hexapoda</taxon>
        <taxon>Insecta</taxon>
        <taxon>Pterygota</taxon>
        <taxon>Neoptera</taxon>
        <taxon>Paraneoptera</taxon>
        <taxon>Hemiptera</taxon>
        <taxon>Heteroptera</taxon>
        <taxon>Panheteroptera</taxon>
        <taxon>Pentatomomorpha</taxon>
        <taxon>Pentatomoidea</taxon>
        <taxon>Pentatomidae</taxon>
        <taxon>Pentatominae</taxon>
        <taxon>Nezara</taxon>
    </lineage>
</organism>
<keyword evidence="3" id="KW-1185">Reference proteome</keyword>
<dbReference type="AlphaFoldDB" id="A0A9P0HAE0"/>
<name>A0A9P0HAE0_NEZVI</name>
<evidence type="ECO:0000313" key="3">
    <source>
        <dbReference type="Proteomes" id="UP001152798"/>
    </source>
</evidence>
<sequence length="85" mass="8684">MLVLGDSGPAGSPGPPGPPGITFTTEDGDLVPGFGAGEIARAWSISSHHPPPFPLLTYESERNLSSVISGRVLCLRSLCLPQSGG</sequence>
<accession>A0A9P0HAE0</accession>
<feature type="region of interest" description="Disordered" evidence="1">
    <location>
        <begin position="1"/>
        <end position="22"/>
    </location>
</feature>
<protein>
    <submittedName>
        <fullName evidence="2">Uncharacterized protein</fullName>
    </submittedName>
</protein>
<proteinExistence type="predicted"/>
<reference evidence="2" key="1">
    <citation type="submission" date="2022-01" db="EMBL/GenBank/DDBJ databases">
        <authorList>
            <person name="King R."/>
        </authorList>
    </citation>
    <scope>NUCLEOTIDE SEQUENCE</scope>
</reference>
<feature type="compositionally biased region" description="Low complexity" evidence="1">
    <location>
        <begin position="1"/>
        <end position="10"/>
    </location>
</feature>
<dbReference type="Proteomes" id="UP001152798">
    <property type="component" value="Chromosome 4"/>
</dbReference>
<evidence type="ECO:0000256" key="1">
    <source>
        <dbReference type="SAM" id="MobiDB-lite"/>
    </source>
</evidence>